<evidence type="ECO:0000256" key="9">
    <source>
        <dbReference type="ARBA" id="ARBA00022723"/>
    </source>
</evidence>
<accession>A0A2W7MYQ8</accession>
<dbReference type="Pfam" id="PF11798">
    <property type="entry name" value="IMS_HHH"/>
    <property type="match status" value="1"/>
</dbReference>
<gene>
    <name evidence="16" type="primary">dinB</name>
    <name evidence="18" type="ORF">LX69_03160</name>
</gene>
<dbReference type="GO" id="GO:0003684">
    <property type="term" value="F:damaged DNA binding"/>
    <property type="evidence" value="ECO:0007669"/>
    <property type="project" value="InterPro"/>
</dbReference>
<comment type="similarity">
    <text evidence="2 16">Belongs to the DNA polymerase type-Y family.</text>
</comment>
<keyword evidence="8 16" id="KW-0235">DNA replication</keyword>
<evidence type="ECO:0000256" key="7">
    <source>
        <dbReference type="ARBA" id="ARBA00022695"/>
    </source>
</evidence>
<keyword evidence="7 16" id="KW-0548">Nucleotidyltransferase</keyword>
<dbReference type="GO" id="GO:0042276">
    <property type="term" value="P:error-prone translesion synthesis"/>
    <property type="evidence" value="ECO:0007669"/>
    <property type="project" value="TreeGrafter"/>
</dbReference>
<dbReference type="Gene3D" id="1.10.150.20">
    <property type="entry name" value="5' to 3' exonuclease, C-terminal subdomain"/>
    <property type="match status" value="1"/>
</dbReference>
<dbReference type="GO" id="GO:0003887">
    <property type="term" value="F:DNA-directed DNA polymerase activity"/>
    <property type="evidence" value="ECO:0007669"/>
    <property type="project" value="UniProtKB-UniRule"/>
</dbReference>
<dbReference type="InterPro" id="IPR043502">
    <property type="entry name" value="DNA/RNA_pol_sf"/>
</dbReference>
<reference evidence="18 19" key="1">
    <citation type="submission" date="2018-06" db="EMBL/GenBank/DDBJ databases">
        <title>Genomic Encyclopedia of Archaeal and Bacterial Type Strains, Phase II (KMG-II): from individual species to whole genera.</title>
        <authorList>
            <person name="Goeker M."/>
        </authorList>
    </citation>
    <scope>NUCLEOTIDE SEQUENCE [LARGE SCALE GENOMIC DNA]</scope>
    <source>
        <strain evidence="18 19">DSM 6779</strain>
    </source>
</reference>
<dbReference type="Proteomes" id="UP000249239">
    <property type="component" value="Unassembled WGS sequence"/>
</dbReference>
<evidence type="ECO:0000256" key="8">
    <source>
        <dbReference type="ARBA" id="ARBA00022705"/>
    </source>
</evidence>
<comment type="subunit">
    <text evidence="3 16">Monomer.</text>
</comment>
<evidence type="ECO:0000256" key="6">
    <source>
        <dbReference type="ARBA" id="ARBA00022679"/>
    </source>
</evidence>
<dbReference type="Gene3D" id="3.30.1490.100">
    <property type="entry name" value="DNA polymerase, Y-family, little finger domain"/>
    <property type="match status" value="1"/>
</dbReference>
<feature type="site" description="Substrate discrimination" evidence="16">
    <location>
        <position position="15"/>
    </location>
</feature>
<dbReference type="PROSITE" id="PS50173">
    <property type="entry name" value="UMUC"/>
    <property type="match status" value="1"/>
</dbReference>
<sequence>MELRKIIHVDMDAFFASIEQRDHPSLRGKPVAVGRGEARGVVAAASYEARKFGVHSAMPSVTAIRKCPGLIFMPPRFEVYHRISAQIMDIFHDFTDLVEPLSIDEAYLDVTQNKYNLPSATIIAQEVKHRIWQTTGLTASAGVSVNKFLAKVASGYQKPNGLCVIAPDEVDDFIARLPIGDFYGVGTKTAERMHELGIFNGRDLQQMSLPFLVRHFGKSGAYFFQIARGIDDRPVEPHRERKSVGIENTFERDLTRLEAVVVEVNLLIEGLWERVLEVGKTGRTLTLKVKYHNFEQVTRSRTLAVGIDRRETIQKLAYELLEQVDLTQSVRLLGLTVSNFEGEQVPQAIQLTIRFPEVGEDV</sequence>
<evidence type="ECO:0000256" key="5">
    <source>
        <dbReference type="ARBA" id="ARBA00022490"/>
    </source>
</evidence>
<dbReference type="Pfam" id="PF00817">
    <property type="entry name" value="IMS"/>
    <property type="match status" value="1"/>
</dbReference>
<evidence type="ECO:0000256" key="11">
    <source>
        <dbReference type="ARBA" id="ARBA00022842"/>
    </source>
</evidence>
<keyword evidence="10 16" id="KW-0227">DNA damage</keyword>
<dbReference type="FunFam" id="3.40.1170.60:FF:000001">
    <property type="entry name" value="DNA polymerase IV"/>
    <property type="match status" value="1"/>
</dbReference>
<evidence type="ECO:0000256" key="14">
    <source>
        <dbReference type="ARBA" id="ARBA00023204"/>
    </source>
</evidence>
<evidence type="ECO:0000256" key="3">
    <source>
        <dbReference type="ARBA" id="ARBA00011245"/>
    </source>
</evidence>
<keyword evidence="11 16" id="KW-0460">Magnesium</keyword>
<dbReference type="HAMAP" id="MF_01113">
    <property type="entry name" value="DNApol_IV"/>
    <property type="match status" value="1"/>
</dbReference>
<dbReference type="GO" id="GO:0006261">
    <property type="term" value="P:DNA-templated DNA replication"/>
    <property type="evidence" value="ECO:0007669"/>
    <property type="project" value="UniProtKB-UniRule"/>
</dbReference>
<dbReference type="SUPFAM" id="SSF100879">
    <property type="entry name" value="Lesion bypass DNA polymerase (Y-family), little finger domain"/>
    <property type="match status" value="1"/>
</dbReference>
<dbReference type="InterPro" id="IPR043128">
    <property type="entry name" value="Rev_trsase/Diguanyl_cyclase"/>
</dbReference>
<name>A0A2W7MYQ8_9BACT</name>
<dbReference type="FunFam" id="3.30.1490.100:FF:000004">
    <property type="entry name" value="DNA polymerase IV"/>
    <property type="match status" value="1"/>
</dbReference>
<dbReference type="EMBL" id="QKZK01000041">
    <property type="protein sequence ID" value="PZX11277.1"/>
    <property type="molecule type" value="Genomic_DNA"/>
</dbReference>
<dbReference type="GO" id="GO:0009432">
    <property type="term" value="P:SOS response"/>
    <property type="evidence" value="ECO:0007669"/>
    <property type="project" value="TreeGrafter"/>
</dbReference>
<dbReference type="PANTHER" id="PTHR11076:SF33">
    <property type="entry name" value="DNA POLYMERASE KAPPA"/>
    <property type="match status" value="1"/>
</dbReference>
<evidence type="ECO:0000313" key="19">
    <source>
        <dbReference type="Proteomes" id="UP000249239"/>
    </source>
</evidence>
<dbReference type="GO" id="GO:0000287">
    <property type="term" value="F:magnesium ion binding"/>
    <property type="evidence" value="ECO:0007669"/>
    <property type="project" value="UniProtKB-UniRule"/>
</dbReference>
<dbReference type="NCBIfam" id="NF010731">
    <property type="entry name" value="PRK14133.1"/>
    <property type="match status" value="1"/>
</dbReference>
<comment type="function">
    <text evidence="16">Poorly processive, error-prone DNA polymerase involved in untargeted mutagenesis. Copies undamaged DNA at stalled replication forks, which arise in vivo from mismatched or misaligned primer ends. These misaligned primers can be extended by PolIV. Exhibits no 3'-5' exonuclease (proofreading) activity. May be involved in translesional synthesis, in conjunction with the beta clamp from PolIII.</text>
</comment>
<dbReference type="InterPro" id="IPR050116">
    <property type="entry name" value="DNA_polymerase-Y"/>
</dbReference>
<keyword evidence="14 16" id="KW-0234">DNA repair</keyword>
<evidence type="ECO:0000259" key="17">
    <source>
        <dbReference type="PROSITE" id="PS50173"/>
    </source>
</evidence>
<dbReference type="InterPro" id="IPR022880">
    <property type="entry name" value="DNApol_IV"/>
</dbReference>
<evidence type="ECO:0000256" key="4">
    <source>
        <dbReference type="ARBA" id="ARBA00022457"/>
    </source>
</evidence>
<comment type="cofactor">
    <cofactor evidence="16">
        <name>Mg(2+)</name>
        <dbReference type="ChEBI" id="CHEBI:18420"/>
    </cofactor>
    <text evidence="16">Binds 2 magnesium ions per subunit.</text>
</comment>
<dbReference type="Pfam" id="PF11799">
    <property type="entry name" value="IMS_C"/>
    <property type="match status" value="1"/>
</dbReference>
<dbReference type="GO" id="GO:0005829">
    <property type="term" value="C:cytosol"/>
    <property type="evidence" value="ECO:0007669"/>
    <property type="project" value="TreeGrafter"/>
</dbReference>
<evidence type="ECO:0000256" key="2">
    <source>
        <dbReference type="ARBA" id="ARBA00010945"/>
    </source>
</evidence>
<dbReference type="CDD" id="cd03586">
    <property type="entry name" value="PolY_Pol_IV_kappa"/>
    <property type="match status" value="1"/>
</dbReference>
<dbReference type="SUPFAM" id="SSF56672">
    <property type="entry name" value="DNA/RNA polymerases"/>
    <property type="match status" value="1"/>
</dbReference>
<dbReference type="NCBIfam" id="NF002677">
    <property type="entry name" value="PRK02406.1"/>
    <property type="match status" value="1"/>
</dbReference>
<evidence type="ECO:0000313" key="18">
    <source>
        <dbReference type="EMBL" id="PZX11277.1"/>
    </source>
</evidence>
<feature type="domain" description="UmuC" evidence="17">
    <location>
        <begin position="6"/>
        <end position="186"/>
    </location>
</feature>
<dbReference type="OrthoDB" id="9808813at2"/>
<evidence type="ECO:0000256" key="12">
    <source>
        <dbReference type="ARBA" id="ARBA00022932"/>
    </source>
</evidence>
<evidence type="ECO:0000256" key="15">
    <source>
        <dbReference type="ARBA" id="ARBA00049244"/>
    </source>
</evidence>
<proteinExistence type="inferred from homology"/>
<dbReference type="EC" id="2.7.7.7" evidence="16"/>
<dbReference type="InterPro" id="IPR036775">
    <property type="entry name" value="DNA_pol_Y-fam_lit_finger_sf"/>
</dbReference>
<evidence type="ECO:0000256" key="16">
    <source>
        <dbReference type="HAMAP-Rule" id="MF_01113"/>
    </source>
</evidence>
<organism evidence="18 19">
    <name type="scientific">Breznakibacter xylanolyticus</name>
    <dbReference type="NCBI Taxonomy" id="990"/>
    <lineage>
        <taxon>Bacteria</taxon>
        <taxon>Pseudomonadati</taxon>
        <taxon>Bacteroidota</taxon>
        <taxon>Bacteroidia</taxon>
        <taxon>Marinilabiliales</taxon>
        <taxon>Marinilabiliaceae</taxon>
        <taxon>Breznakibacter</taxon>
    </lineage>
</organism>
<dbReference type="Gene3D" id="3.30.70.270">
    <property type="match status" value="1"/>
</dbReference>
<feature type="binding site" evidence="16">
    <location>
        <position position="104"/>
    </location>
    <ligand>
        <name>Mg(2+)</name>
        <dbReference type="ChEBI" id="CHEBI:18420"/>
    </ligand>
</feature>
<dbReference type="InterPro" id="IPR024728">
    <property type="entry name" value="PolY_HhH_motif"/>
</dbReference>
<evidence type="ECO:0000256" key="13">
    <source>
        <dbReference type="ARBA" id="ARBA00023125"/>
    </source>
</evidence>
<keyword evidence="4 16" id="KW-0515">Mutator protein</keyword>
<dbReference type="Gene3D" id="3.40.1170.60">
    <property type="match status" value="1"/>
</dbReference>
<dbReference type="FunFam" id="1.10.150.20:FF:000019">
    <property type="entry name" value="DNA polymerase IV"/>
    <property type="match status" value="1"/>
</dbReference>
<dbReference type="InterPro" id="IPR017961">
    <property type="entry name" value="DNA_pol_Y-fam_little_finger"/>
</dbReference>
<comment type="subcellular location">
    <subcellularLocation>
        <location evidence="1 16">Cytoplasm</location>
    </subcellularLocation>
</comment>
<dbReference type="AlphaFoldDB" id="A0A2W7MYQ8"/>
<keyword evidence="13 16" id="KW-0238">DNA-binding</keyword>
<dbReference type="InterPro" id="IPR001126">
    <property type="entry name" value="UmuC"/>
</dbReference>
<evidence type="ECO:0000256" key="10">
    <source>
        <dbReference type="ARBA" id="ARBA00022763"/>
    </source>
</evidence>
<dbReference type="GO" id="GO:0006281">
    <property type="term" value="P:DNA repair"/>
    <property type="evidence" value="ECO:0007669"/>
    <property type="project" value="UniProtKB-UniRule"/>
</dbReference>
<comment type="caution">
    <text evidence="18">The sequence shown here is derived from an EMBL/GenBank/DDBJ whole genome shotgun (WGS) entry which is preliminary data.</text>
</comment>
<keyword evidence="6 16" id="KW-0808">Transferase</keyword>
<keyword evidence="19" id="KW-1185">Reference proteome</keyword>
<keyword evidence="12 16" id="KW-0239">DNA-directed DNA polymerase</keyword>
<comment type="catalytic activity">
    <reaction evidence="15 16">
        <text>DNA(n) + a 2'-deoxyribonucleoside 5'-triphosphate = DNA(n+1) + diphosphate</text>
        <dbReference type="Rhea" id="RHEA:22508"/>
        <dbReference type="Rhea" id="RHEA-COMP:17339"/>
        <dbReference type="Rhea" id="RHEA-COMP:17340"/>
        <dbReference type="ChEBI" id="CHEBI:33019"/>
        <dbReference type="ChEBI" id="CHEBI:61560"/>
        <dbReference type="ChEBI" id="CHEBI:173112"/>
        <dbReference type="EC" id="2.7.7.7"/>
    </reaction>
</comment>
<keyword evidence="9 16" id="KW-0479">Metal-binding</keyword>
<protein>
    <recommendedName>
        <fullName evidence="16">DNA polymerase IV</fullName>
        <shortName evidence="16">Pol IV</shortName>
        <ecNumber evidence="16">2.7.7.7</ecNumber>
    </recommendedName>
</protein>
<evidence type="ECO:0000256" key="1">
    <source>
        <dbReference type="ARBA" id="ARBA00004496"/>
    </source>
</evidence>
<dbReference type="PANTHER" id="PTHR11076">
    <property type="entry name" value="DNA REPAIR POLYMERASE UMUC / TRANSFERASE FAMILY MEMBER"/>
    <property type="match status" value="1"/>
</dbReference>
<feature type="binding site" evidence="16">
    <location>
        <position position="10"/>
    </location>
    <ligand>
        <name>Mg(2+)</name>
        <dbReference type="ChEBI" id="CHEBI:18420"/>
    </ligand>
</feature>
<feature type="active site" evidence="16">
    <location>
        <position position="105"/>
    </location>
</feature>
<dbReference type="RefSeq" id="WP_111446961.1">
    <property type="nucleotide sequence ID" value="NZ_QKZK01000041.1"/>
</dbReference>
<keyword evidence="5 16" id="KW-0963">Cytoplasm</keyword>